<feature type="domain" description="AprE-like long alpha-helical hairpin" evidence="10">
    <location>
        <begin position="118"/>
        <end position="287"/>
    </location>
</feature>
<dbReference type="Gene3D" id="2.40.50.100">
    <property type="match status" value="1"/>
</dbReference>
<feature type="transmembrane region" description="Helical" evidence="9">
    <location>
        <begin position="41"/>
        <end position="62"/>
    </location>
</feature>
<dbReference type="PANTHER" id="PTHR30386:SF17">
    <property type="entry name" value="ALKALINE PROTEASE SECRETION PROTEIN APRE"/>
    <property type="match status" value="1"/>
</dbReference>
<dbReference type="Pfam" id="PF26002">
    <property type="entry name" value="Beta-barrel_AprE"/>
    <property type="match status" value="1"/>
</dbReference>
<dbReference type="PRINTS" id="PR01490">
    <property type="entry name" value="RTXTOXIND"/>
</dbReference>
<comment type="subcellular location">
    <subcellularLocation>
        <location evidence="1 9">Cell inner membrane</location>
        <topology evidence="1 9">Single-pass membrane protein</topology>
    </subcellularLocation>
</comment>
<dbReference type="InterPro" id="IPR050739">
    <property type="entry name" value="MFP"/>
</dbReference>
<evidence type="ECO:0000256" key="2">
    <source>
        <dbReference type="ARBA" id="ARBA00009477"/>
    </source>
</evidence>
<evidence type="ECO:0000313" key="12">
    <source>
        <dbReference type="EMBL" id="MDT8760874.1"/>
    </source>
</evidence>
<evidence type="ECO:0000259" key="11">
    <source>
        <dbReference type="Pfam" id="PF26002"/>
    </source>
</evidence>
<keyword evidence="8 9" id="KW-0472">Membrane</keyword>
<gene>
    <name evidence="12" type="ORF">MZO42_19415</name>
</gene>
<dbReference type="NCBIfam" id="TIGR01843">
    <property type="entry name" value="type_I_hlyD"/>
    <property type="match status" value="1"/>
</dbReference>
<keyword evidence="7 9" id="KW-1133">Transmembrane helix</keyword>
<keyword evidence="5 9" id="KW-0997">Cell inner membrane</keyword>
<keyword evidence="3 9" id="KW-0813">Transport</keyword>
<evidence type="ECO:0000256" key="6">
    <source>
        <dbReference type="ARBA" id="ARBA00022692"/>
    </source>
</evidence>
<feature type="domain" description="AprE-like beta-barrel" evidence="11">
    <location>
        <begin position="335"/>
        <end position="423"/>
    </location>
</feature>
<evidence type="ECO:0000256" key="4">
    <source>
        <dbReference type="ARBA" id="ARBA00022475"/>
    </source>
</evidence>
<evidence type="ECO:0000256" key="3">
    <source>
        <dbReference type="ARBA" id="ARBA00022448"/>
    </source>
</evidence>
<dbReference type="InterPro" id="IPR010129">
    <property type="entry name" value="T1SS_HlyD"/>
</dbReference>
<dbReference type="InterPro" id="IPR058781">
    <property type="entry name" value="HH_AprE-like"/>
</dbReference>
<dbReference type="Pfam" id="PF25994">
    <property type="entry name" value="HH_AprE"/>
    <property type="match status" value="1"/>
</dbReference>
<dbReference type="InterPro" id="IPR058982">
    <property type="entry name" value="Beta-barrel_AprE"/>
</dbReference>
<dbReference type="PANTHER" id="PTHR30386">
    <property type="entry name" value="MEMBRANE FUSION SUBUNIT OF EMRAB-TOLC MULTIDRUG EFFLUX PUMP"/>
    <property type="match status" value="1"/>
</dbReference>
<dbReference type="EMBL" id="JALMLT010000006">
    <property type="protein sequence ID" value="MDT8760874.1"/>
    <property type="molecule type" value="Genomic_DNA"/>
</dbReference>
<keyword evidence="4 9" id="KW-1003">Cell membrane</keyword>
<reference evidence="12" key="1">
    <citation type="submission" date="2022-04" db="EMBL/GenBank/DDBJ databases">
        <title>Tomato heritable bacteria conferring resistance against bacterial wilt.</title>
        <authorList>
            <person name="Yin J."/>
        </authorList>
    </citation>
    <scope>NUCLEOTIDE SEQUENCE</scope>
    <source>
        <strain evidence="12">Cra20</strain>
    </source>
</reference>
<proteinExistence type="inferred from homology"/>
<evidence type="ECO:0000256" key="8">
    <source>
        <dbReference type="ARBA" id="ARBA00023136"/>
    </source>
</evidence>
<evidence type="ECO:0000256" key="5">
    <source>
        <dbReference type="ARBA" id="ARBA00022519"/>
    </source>
</evidence>
<accession>A0ABU3N8N2</accession>
<evidence type="ECO:0000256" key="1">
    <source>
        <dbReference type="ARBA" id="ARBA00004377"/>
    </source>
</evidence>
<dbReference type="Gene3D" id="2.40.30.170">
    <property type="match status" value="1"/>
</dbReference>
<sequence length="446" mass="47526">MKLDFLSQGGGGPNGQSALGRKFDLFRASPEPRPLDDASKVIRVGLIAAGLFFGLLVLFSLVAPISGAAVASGEVTTSGSRIVVQPLSGGLVAEVLVREGEAVRESQPLVRMNSVRSAAAAQQAQARRDALRALQARLIAERDGAEEIAFPPDLTRRSQEPQVASALAAQSAIFRRHREILDAERAIAATELTASEAQRVGVRKQLGLIQDELAGIRKLYAKGYARLTQVRALERAAAELEAQLATGTASVSRADLQKAKLASSQTMNTVAELAKVEEQLAQVDPALRVSRFDEARDTLRAPVAGRVSGVARIGPGTVVGGGSTLMEIVPEGRALIIEATIRPEDIDDVHIGAPATLRFTSVNPRGQSSFEGKVVALSPARVTDGQGRGFFRAQIVVNDPQALERNKVRLQPGVPVAVHVKTQSRTLFDYLFAPIEDSMSGAFREE</sequence>
<keyword evidence="6 9" id="KW-0812">Transmembrane</keyword>
<comment type="caution">
    <text evidence="12">The sequence shown here is derived from an EMBL/GenBank/DDBJ whole genome shotgun (WGS) entry which is preliminary data.</text>
</comment>
<protein>
    <recommendedName>
        <fullName evidence="9">Membrane fusion protein (MFP) family protein</fullName>
    </recommendedName>
</protein>
<comment type="similarity">
    <text evidence="2 9">Belongs to the membrane fusion protein (MFP) (TC 8.A.1) family.</text>
</comment>
<name>A0ABU3N8N2_9SPHN</name>
<evidence type="ECO:0000256" key="9">
    <source>
        <dbReference type="RuleBase" id="RU365093"/>
    </source>
</evidence>
<organism evidence="12">
    <name type="scientific">Sphingomonas psychrotolerans</name>
    <dbReference type="NCBI Taxonomy" id="1327635"/>
    <lineage>
        <taxon>Bacteria</taxon>
        <taxon>Pseudomonadati</taxon>
        <taxon>Pseudomonadota</taxon>
        <taxon>Alphaproteobacteria</taxon>
        <taxon>Sphingomonadales</taxon>
        <taxon>Sphingomonadaceae</taxon>
        <taxon>Sphingomonas</taxon>
    </lineage>
</organism>
<evidence type="ECO:0000259" key="10">
    <source>
        <dbReference type="Pfam" id="PF25994"/>
    </source>
</evidence>
<evidence type="ECO:0000256" key="7">
    <source>
        <dbReference type="ARBA" id="ARBA00022989"/>
    </source>
</evidence>